<dbReference type="Pfam" id="PF03009">
    <property type="entry name" value="GDPD"/>
    <property type="match status" value="1"/>
</dbReference>
<comment type="caution">
    <text evidence="2">The sequence shown here is derived from an EMBL/GenBank/DDBJ whole genome shotgun (WGS) entry which is preliminary data.</text>
</comment>
<dbReference type="SUPFAM" id="SSF51695">
    <property type="entry name" value="PLC-like phosphodiesterases"/>
    <property type="match status" value="1"/>
</dbReference>
<organism evidence="2 3">
    <name type="scientific">Candidatus Alloenteromonas pullistercoris</name>
    <dbReference type="NCBI Taxonomy" id="2840785"/>
    <lineage>
        <taxon>Bacteria</taxon>
        <taxon>Bacillati</taxon>
        <taxon>Bacillota</taxon>
        <taxon>Bacillota incertae sedis</taxon>
        <taxon>Candidatus Alloenteromonas</taxon>
    </lineage>
</organism>
<name>A0A9D9GWI6_9FIRM</name>
<dbReference type="Proteomes" id="UP000823634">
    <property type="component" value="Unassembled WGS sequence"/>
</dbReference>
<dbReference type="InterPro" id="IPR030395">
    <property type="entry name" value="GP_PDE_dom"/>
</dbReference>
<dbReference type="AlphaFoldDB" id="A0A9D9GWI6"/>
<dbReference type="GO" id="GO:0006629">
    <property type="term" value="P:lipid metabolic process"/>
    <property type="evidence" value="ECO:0007669"/>
    <property type="project" value="InterPro"/>
</dbReference>
<sequence>MGKAKKESFDPRMFPLLCHRGLHGEGVTENGLRSFALAREKSLPFELDVHLSKDGHLVVCHDSSLLRTTGKEGIIEELKVSQIKSDYRLLDGEEVPTLVEVLAENDEAVPVVIELKPYKGNHRLLAKCLKNELSLIKDKRKYAIISFDPRALLPLKGLGVNRGLLVGRERTYVLLFRHLFEFLCPEEGLLFDRRVARYRKKGGVLDIWTLQSEEEIASFRDKADILTFQFLPEDALNRLLQEPSSPDEAN</sequence>
<dbReference type="PANTHER" id="PTHR46211:SF1">
    <property type="entry name" value="GLYCEROPHOSPHODIESTER PHOSPHODIESTERASE, CYTOPLASMIC"/>
    <property type="match status" value="1"/>
</dbReference>
<dbReference type="PANTHER" id="PTHR46211">
    <property type="entry name" value="GLYCEROPHOSPHORYL DIESTER PHOSPHODIESTERASE"/>
    <property type="match status" value="1"/>
</dbReference>
<evidence type="ECO:0000313" key="2">
    <source>
        <dbReference type="EMBL" id="MBO8426578.1"/>
    </source>
</evidence>
<dbReference type="GO" id="GO:0008081">
    <property type="term" value="F:phosphoric diester hydrolase activity"/>
    <property type="evidence" value="ECO:0007669"/>
    <property type="project" value="InterPro"/>
</dbReference>
<feature type="domain" description="GP-PDE" evidence="1">
    <location>
        <begin position="14"/>
        <end position="243"/>
    </location>
</feature>
<reference evidence="2" key="2">
    <citation type="journal article" date="2021" name="PeerJ">
        <title>Extensive microbial diversity within the chicken gut microbiome revealed by metagenomics and culture.</title>
        <authorList>
            <person name="Gilroy R."/>
            <person name="Ravi A."/>
            <person name="Getino M."/>
            <person name="Pursley I."/>
            <person name="Horton D.L."/>
            <person name="Alikhan N.F."/>
            <person name="Baker D."/>
            <person name="Gharbi K."/>
            <person name="Hall N."/>
            <person name="Watson M."/>
            <person name="Adriaenssens E.M."/>
            <person name="Foster-Nyarko E."/>
            <person name="Jarju S."/>
            <person name="Secka A."/>
            <person name="Antonio M."/>
            <person name="Oren A."/>
            <person name="Chaudhuri R.R."/>
            <person name="La Ragione R."/>
            <person name="Hildebrand F."/>
            <person name="Pallen M.J."/>
        </authorList>
    </citation>
    <scope>NUCLEOTIDE SEQUENCE</scope>
    <source>
        <strain evidence="2">17113</strain>
    </source>
</reference>
<dbReference type="InterPro" id="IPR017946">
    <property type="entry name" value="PLC-like_Pdiesterase_TIM-brl"/>
</dbReference>
<dbReference type="EMBL" id="JADINA010000029">
    <property type="protein sequence ID" value="MBO8426578.1"/>
    <property type="molecule type" value="Genomic_DNA"/>
</dbReference>
<dbReference type="Gene3D" id="3.20.20.190">
    <property type="entry name" value="Phosphatidylinositol (PI) phosphodiesterase"/>
    <property type="match status" value="1"/>
</dbReference>
<protein>
    <recommendedName>
        <fullName evidence="1">GP-PDE domain-containing protein</fullName>
    </recommendedName>
</protein>
<dbReference type="PROSITE" id="PS51704">
    <property type="entry name" value="GP_PDE"/>
    <property type="match status" value="1"/>
</dbReference>
<evidence type="ECO:0000313" key="3">
    <source>
        <dbReference type="Proteomes" id="UP000823634"/>
    </source>
</evidence>
<proteinExistence type="predicted"/>
<evidence type="ECO:0000259" key="1">
    <source>
        <dbReference type="PROSITE" id="PS51704"/>
    </source>
</evidence>
<reference evidence="2" key="1">
    <citation type="submission" date="2020-10" db="EMBL/GenBank/DDBJ databases">
        <authorList>
            <person name="Gilroy R."/>
        </authorList>
    </citation>
    <scope>NUCLEOTIDE SEQUENCE</scope>
    <source>
        <strain evidence="2">17113</strain>
    </source>
</reference>
<gene>
    <name evidence="2" type="ORF">IAC61_04570</name>
</gene>
<accession>A0A9D9GWI6</accession>